<dbReference type="Proteomes" id="UP000564644">
    <property type="component" value="Unassembled WGS sequence"/>
</dbReference>
<evidence type="ECO:0000313" key="4">
    <source>
        <dbReference type="Proteomes" id="UP000564644"/>
    </source>
</evidence>
<dbReference type="EMBL" id="JACJVO010000009">
    <property type="protein sequence ID" value="MBB6730722.1"/>
    <property type="molecule type" value="Genomic_DNA"/>
</dbReference>
<dbReference type="SUPFAM" id="SSF54001">
    <property type="entry name" value="Cysteine proteinases"/>
    <property type="match status" value="1"/>
</dbReference>
<dbReference type="AlphaFoldDB" id="A0A7X0SIS7"/>
<organism evidence="3 4">
    <name type="scientific">Cohnella zeiphila</name>
    <dbReference type="NCBI Taxonomy" id="2761120"/>
    <lineage>
        <taxon>Bacteria</taxon>
        <taxon>Bacillati</taxon>
        <taxon>Bacillota</taxon>
        <taxon>Bacilli</taxon>
        <taxon>Bacillales</taxon>
        <taxon>Paenibacillaceae</taxon>
        <taxon>Cohnella</taxon>
    </lineage>
</organism>
<gene>
    <name evidence="3" type="ORF">H7C18_07370</name>
</gene>
<dbReference type="Gene3D" id="3.10.620.30">
    <property type="match status" value="1"/>
</dbReference>
<accession>A0A7X0SIS7</accession>
<feature type="transmembrane region" description="Helical" evidence="1">
    <location>
        <begin position="36"/>
        <end position="57"/>
    </location>
</feature>
<feature type="transmembrane region" description="Helical" evidence="1">
    <location>
        <begin position="6"/>
        <end position="24"/>
    </location>
</feature>
<keyword evidence="4" id="KW-1185">Reference proteome</keyword>
<keyword evidence="1" id="KW-1133">Transmembrane helix</keyword>
<dbReference type="Pfam" id="PF01841">
    <property type="entry name" value="Transglut_core"/>
    <property type="match status" value="1"/>
</dbReference>
<evidence type="ECO:0000259" key="2">
    <source>
        <dbReference type="SMART" id="SM00460"/>
    </source>
</evidence>
<name>A0A7X0SIS7_9BACL</name>
<evidence type="ECO:0000256" key="1">
    <source>
        <dbReference type="SAM" id="Phobius"/>
    </source>
</evidence>
<comment type="caution">
    <text evidence="3">The sequence shown here is derived from an EMBL/GenBank/DDBJ whole genome shotgun (WGS) entry which is preliminary data.</text>
</comment>
<keyword evidence="1" id="KW-0472">Membrane</keyword>
<dbReference type="PANTHER" id="PTHR33490">
    <property type="entry name" value="BLR5614 PROTEIN-RELATED"/>
    <property type="match status" value="1"/>
</dbReference>
<feature type="transmembrane region" description="Helical" evidence="1">
    <location>
        <begin position="102"/>
        <end position="125"/>
    </location>
</feature>
<evidence type="ECO:0000313" key="3">
    <source>
        <dbReference type="EMBL" id="MBB6730722.1"/>
    </source>
</evidence>
<keyword evidence="1" id="KW-0812">Transmembrane</keyword>
<dbReference type="SMART" id="SM00460">
    <property type="entry name" value="TGc"/>
    <property type="match status" value="1"/>
</dbReference>
<dbReference type="PANTHER" id="PTHR33490:SF3">
    <property type="entry name" value="CONSERVED INTEGRAL MEMBRANE PROTEIN"/>
    <property type="match status" value="1"/>
</dbReference>
<reference evidence="3 4" key="1">
    <citation type="submission" date="2020-08" db="EMBL/GenBank/DDBJ databases">
        <title>Cohnella phylogeny.</title>
        <authorList>
            <person name="Dunlap C."/>
        </authorList>
    </citation>
    <scope>NUCLEOTIDE SEQUENCE [LARGE SCALE GENOMIC DNA]</scope>
    <source>
        <strain evidence="3 4">CBP 2801</strain>
    </source>
</reference>
<dbReference type="RefSeq" id="WP_185128396.1">
    <property type="nucleotide sequence ID" value="NZ_JACJVO010000009.1"/>
</dbReference>
<dbReference type="InterPro" id="IPR038765">
    <property type="entry name" value="Papain-like_cys_pep_sf"/>
</dbReference>
<protein>
    <submittedName>
        <fullName evidence="3">Transglutaminase domain-containing protein</fullName>
    </submittedName>
</protein>
<feature type="transmembrane region" description="Helical" evidence="1">
    <location>
        <begin position="145"/>
        <end position="168"/>
    </location>
</feature>
<feature type="domain" description="Transglutaminase-like" evidence="2">
    <location>
        <begin position="290"/>
        <end position="353"/>
    </location>
</feature>
<sequence length="373" mass="40681">MKSLDANLVTAALLAVVAVSLLQGIFRGAGSSAKRLFLFVGGAAVTLASVVLAAWAASAASAPFRDWLDRRHWTQPKPDASGWSQFGYTLFASVRDLPLLRFAFLFLIAYLAIRLVLGTIGSLLIRVGAVPMGIVPSGGPVSRAFGGLIGAALGCGRALLLTAALFAYCSLFPQGPYVDYVSQSGLYREAAAQIIRPAAGSLFEERLPVFAKQMQGELDQIWQKRYDVIDADLPPEIVQTAQQATEGKKTDEEKARALYDWVGSHIEYDNDKVTDYEEKGEWHEQTPAMTYDTHKGVCIDYARLFAAMARSVGLEVRVITGLGYDGLGGYGAHAWNEVYLSEQKRWIPLDATWAHAGDWFDPPNFRDTHIASA</sequence>
<proteinExistence type="predicted"/>
<dbReference type="InterPro" id="IPR002931">
    <property type="entry name" value="Transglutaminase-like"/>
</dbReference>